<feature type="domain" description="RNA-polymerase II-associated protein 3-like C-terminal" evidence="5">
    <location>
        <begin position="214"/>
        <end position="303"/>
    </location>
</feature>
<dbReference type="AlphaFoldDB" id="A0A1Q2YJA6"/>
<dbReference type="Gene3D" id="1.25.40.10">
    <property type="entry name" value="Tetratricopeptide repeat domain"/>
    <property type="match status" value="1"/>
</dbReference>
<keyword evidence="7" id="KW-1185">Reference proteome</keyword>
<evidence type="ECO:0000256" key="2">
    <source>
        <dbReference type="ARBA" id="ARBA00022803"/>
    </source>
</evidence>
<dbReference type="Proteomes" id="UP000186136">
    <property type="component" value="Unassembled WGS sequence"/>
</dbReference>
<dbReference type="SMART" id="SM00028">
    <property type="entry name" value="TPR"/>
    <property type="match status" value="3"/>
</dbReference>
<dbReference type="OrthoDB" id="10250354at2759"/>
<proteinExistence type="inferred from homology"/>
<protein>
    <recommendedName>
        <fullName evidence="4">RNA polymerase II-associated protein 3</fullName>
    </recommendedName>
</protein>
<organism evidence="6 7">
    <name type="scientific">Pichia membranifaciens</name>
    <dbReference type="NCBI Taxonomy" id="4926"/>
    <lineage>
        <taxon>Eukaryota</taxon>
        <taxon>Fungi</taxon>
        <taxon>Dikarya</taxon>
        <taxon>Ascomycota</taxon>
        <taxon>Saccharomycotina</taxon>
        <taxon>Pichiomycetes</taxon>
        <taxon>Pichiales</taxon>
        <taxon>Pichiaceae</taxon>
        <taxon>Pichia</taxon>
    </lineage>
</organism>
<sequence length="325" mass="36876">MSMDMSNKLKLEGNELFGQKNFESALLKYTKAINLDKTNPVLYSNRAATYLNLNVWQRAIDDCDTGLKLIESEGNAALGPVEVKLLCRKAIGLRNSGRLEEALGCIKDALVIEPANKTLKKELHIVMQNGNLSKDNVDGGTKPHLVTVDIHEVDEIPKDFFSPNPDGEKISSEISNEGTLSTIELRKQNYTATTRMTKSHKQNHTGTEYPSRPSVQFLSALRLQPESKIQSYYKYVLSVDPRQYGDIYKVTGLDPEFLNFFLDACIYALQNDKLQYKNSILSLLLLFASLPRFSLTSMFADSSKVERLKLLFRNKLDQDFCRFWK</sequence>
<gene>
    <name evidence="6" type="ORF">PMKS-003106</name>
</gene>
<evidence type="ECO:0000313" key="7">
    <source>
        <dbReference type="Proteomes" id="UP000186136"/>
    </source>
</evidence>
<dbReference type="GO" id="GO:0101031">
    <property type="term" value="C:protein folding chaperone complex"/>
    <property type="evidence" value="ECO:0007669"/>
    <property type="project" value="TreeGrafter"/>
</dbReference>
<evidence type="ECO:0000256" key="3">
    <source>
        <dbReference type="ARBA" id="ARBA00038275"/>
    </source>
</evidence>
<dbReference type="Pfam" id="PF13877">
    <property type="entry name" value="RPAP3_C"/>
    <property type="match status" value="1"/>
</dbReference>
<dbReference type="PANTHER" id="PTHR46423:SF1">
    <property type="entry name" value="RNA POLYMERASE II-ASSOCIATED PROTEIN 3"/>
    <property type="match status" value="1"/>
</dbReference>
<dbReference type="EMBL" id="BDGI01000128">
    <property type="protein sequence ID" value="GAV29605.1"/>
    <property type="molecule type" value="Genomic_DNA"/>
</dbReference>
<keyword evidence="2" id="KW-0802">TPR repeat</keyword>
<dbReference type="PANTHER" id="PTHR46423">
    <property type="entry name" value="RNA POLYMERASE II-ASSOCIATED PROTEIN 3"/>
    <property type="match status" value="1"/>
</dbReference>
<evidence type="ECO:0000259" key="5">
    <source>
        <dbReference type="Pfam" id="PF13877"/>
    </source>
</evidence>
<comment type="caution">
    <text evidence="6">The sequence shown here is derived from an EMBL/GenBank/DDBJ whole genome shotgun (WGS) entry which is preliminary data.</text>
</comment>
<reference evidence="6 7" key="1">
    <citation type="submission" date="2016-08" db="EMBL/GenBank/DDBJ databases">
        <title>Whole genome shotgun sequence of Pichia membranifaciens KS47-1.</title>
        <authorList>
            <person name="Konishi M."/>
            <person name="Ishida M."/>
            <person name="Arakawa T."/>
            <person name="Kato Y."/>
            <person name="Horiuchi J."/>
        </authorList>
    </citation>
    <scope>NUCLEOTIDE SEQUENCE [LARGE SCALE GENOMIC DNA]</scope>
    <source>
        <strain evidence="6 7">KS47-1</strain>
    </source>
</reference>
<keyword evidence="1" id="KW-0677">Repeat</keyword>
<dbReference type="InterPro" id="IPR011990">
    <property type="entry name" value="TPR-like_helical_dom_sf"/>
</dbReference>
<comment type="similarity">
    <text evidence="3">Belongs to the RPAP3 family.</text>
</comment>
<dbReference type="InterPro" id="IPR019734">
    <property type="entry name" value="TPR_rpt"/>
</dbReference>
<dbReference type="InterPro" id="IPR051966">
    <property type="entry name" value="RPAP3"/>
</dbReference>
<dbReference type="Pfam" id="PF13414">
    <property type="entry name" value="TPR_11"/>
    <property type="match status" value="1"/>
</dbReference>
<name>A0A1Q2YJA6_9ASCO</name>
<accession>A0A1Q2YJA6</accession>
<evidence type="ECO:0000313" key="6">
    <source>
        <dbReference type="EMBL" id="GAV29605.1"/>
    </source>
</evidence>
<dbReference type="SUPFAM" id="SSF48452">
    <property type="entry name" value="TPR-like"/>
    <property type="match status" value="1"/>
</dbReference>
<dbReference type="InterPro" id="IPR025986">
    <property type="entry name" value="RPAP3-like_C"/>
</dbReference>
<evidence type="ECO:0000256" key="1">
    <source>
        <dbReference type="ARBA" id="ARBA00022737"/>
    </source>
</evidence>
<evidence type="ECO:0000256" key="4">
    <source>
        <dbReference type="ARBA" id="ARBA00040133"/>
    </source>
</evidence>